<name>A0A0A7V7C9_9ARCH</name>
<dbReference type="HOGENOM" id="CLU_374931_0_0_2"/>
<dbReference type="InterPro" id="IPR018765">
    <property type="entry name" value="DUF2341"/>
</dbReference>
<sequence length="740" mass="82917">MQGFLLAILVLTLIVPIGMSDAFAADWYSTSWEYRKKIEISLNSEISSDLSNFPVLVSVIDSDFIKATESDGTDIIFTANDGTTRLAHEIERYNTSTGEVIAWVKIPTLSASTGTDIYIYYKGVVEIDASSVWDDNYRLVYHLNQTSTGTENEFYDVSDNANDGTGGGEGDKTQDEDRRPTRAEGKIGYGQSFDGPVQRNSKLEGTGDFIWTDSVNNWPGNNGGTSDNDVTVEFWINVDSDHDDVDMMDVFGYRAGGLHNEFTLFKVESLNQFVRNDSIHDSSVDAATSDWTHLMIVYNPGGSSKIYQDGELAEEVSGTSGNRGPRANGNFVLGAEIDSTTRVNNELVGDMDEFRISDGIRSADWAAASYATQNSPSTYLTLNCEENSTTKNCDDPDTAKDRSGACGFDRDCTPPRITNHGESETPDGFSINNNVFEENQELFNKNPTIQGTVGEPVTIKVRAWENMGTDKITLAIAYLAMHDEKPDWRDSTAFIEYHIAKNQVMYQDDDDIFLLTGASSEKVEDPYGDNGALELLDITFTIIFAKPMESSHIGIQTIDHITNYDLVYFENALEILPKEIVEVEEVPDVVPEEVPESQPKVIPEEIPEPEPPVKEPEPEVMLTATDQKTVLEFVDENMPAKHYVKRYITETEYKEWFDVNYSEYKFWEGIGITQERFDQIVLEIQSEPKPKMVQTGFVLVPDDQKSLPLVEETFEPEPAELEPVKEEKKGFFDWLFALFG</sequence>
<feature type="region of interest" description="Disordered" evidence="1">
    <location>
        <begin position="152"/>
        <end position="198"/>
    </location>
</feature>
<organism evidence="3 4">
    <name type="scientific">Candidatus Nitrosopelagicus brevis</name>
    <dbReference type="NCBI Taxonomy" id="1410606"/>
    <lineage>
        <taxon>Archaea</taxon>
        <taxon>Nitrososphaerota</taxon>
    </lineage>
</organism>
<dbReference type="KEGG" id="nbv:T478_1156"/>
<proteinExistence type="predicted"/>
<dbReference type="Pfam" id="PF13385">
    <property type="entry name" value="Laminin_G_3"/>
    <property type="match status" value="1"/>
</dbReference>
<dbReference type="Proteomes" id="UP000030944">
    <property type="component" value="Chromosome"/>
</dbReference>
<evidence type="ECO:0000313" key="3">
    <source>
        <dbReference type="EMBL" id="AJA92565.1"/>
    </source>
</evidence>
<dbReference type="EMBL" id="CP007026">
    <property type="protein sequence ID" value="AJA92565.1"/>
    <property type="molecule type" value="Genomic_DNA"/>
</dbReference>
<dbReference type="Gene3D" id="2.60.120.200">
    <property type="match status" value="1"/>
</dbReference>
<dbReference type="AlphaFoldDB" id="A0A0A7V7C9"/>
<reference evidence="3 4" key="1">
    <citation type="journal article" date="2015" name="Proc. Natl. Acad. Sci. U.S.A.">
        <title>Genomic and proteomic characterization of "Candidatus Nitrosopelagicus brevis": An ammonia-oxidizing archaeon from the open ocean.</title>
        <authorList>
            <person name="Santoro A.E."/>
            <person name="Dupont C.L."/>
            <person name="Richter R.A."/>
            <person name="Craig M.T."/>
            <person name="Carini P."/>
            <person name="McIlvin M.R."/>
            <person name="Yang Y."/>
            <person name="Orsi W.D."/>
            <person name="Moran D.M."/>
            <person name="Saito M.A."/>
        </authorList>
    </citation>
    <scope>NUCLEOTIDE SEQUENCE [LARGE SCALE GENOMIC DNA]</scope>
    <source>
        <strain evidence="4">V2</strain>
    </source>
</reference>
<dbReference type="STRING" id="1410606.T478_1156"/>
<evidence type="ECO:0000259" key="2">
    <source>
        <dbReference type="Pfam" id="PF10102"/>
    </source>
</evidence>
<protein>
    <submittedName>
        <fullName evidence="3">PF10102 domain protein</fullName>
    </submittedName>
</protein>
<accession>A0A0A7V7C9</accession>
<feature type="domain" description="DUF2341" evidence="2">
    <location>
        <begin position="71"/>
        <end position="122"/>
    </location>
</feature>
<evidence type="ECO:0000256" key="1">
    <source>
        <dbReference type="SAM" id="MobiDB-lite"/>
    </source>
</evidence>
<feature type="region of interest" description="Disordered" evidence="1">
    <location>
        <begin position="592"/>
        <end position="616"/>
    </location>
</feature>
<evidence type="ECO:0000313" key="4">
    <source>
        <dbReference type="Proteomes" id="UP000030944"/>
    </source>
</evidence>
<gene>
    <name evidence="3" type="ORF">T478_1156</name>
</gene>
<feature type="compositionally biased region" description="Basic and acidic residues" evidence="1">
    <location>
        <begin position="169"/>
        <end position="185"/>
    </location>
</feature>
<dbReference type="SUPFAM" id="SSF49899">
    <property type="entry name" value="Concanavalin A-like lectins/glucanases"/>
    <property type="match status" value="1"/>
</dbReference>
<dbReference type="Pfam" id="PF10102">
    <property type="entry name" value="DUF2341"/>
    <property type="match status" value="1"/>
</dbReference>
<dbReference type="InterPro" id="IPR013320">
    <property type="entry name" value="ConA-like_dom_sf"/>
</dbReference>